<dbReference type="SUPFAM" id="SSF47676">
    <property type="entry name" value="Conserved domain common to transcription factors TFIIS, elongin A, CRSP70"/>
    <property type="match status" value="1"/>
</dbReference>
<dbReference type="Gene3D" id="1.20.930.10">
    <property type="entry name" value="Conserved domain common to transcription factors TFIIS, elongin A, CRSP70"/>
    <property type="match status" value="1"/>
</dbReference>
<dbReference type="InterPro" id="IPR011990">
    <property type="entry name" value="TPR-like_helical_dom_sf"/>
</dbReference>
<dbReference type="Gene3D" id="1.10.472.30">
    <property type="entry name" value="Transcription elongation factor S-II, central domain"/>
    <property type="match status" value="1"/>
</dbReference>
<keyword evidence="4" id="KW-0813">Transport</keyword>
<evidence type="ECO:0000256" key="2">
    <source>
        <dbReference type="ARBA" id="ARBA00009647"/>
    </source>
</evidence>
<dbReference type="Proteomes" id="UP000663851">
    <property type="component" value="Unassembled WGS sequence"/>
</dbReference>
<dbReference type="Pfam" id="PF07500">
    <property type="entry name" value="TFIIS_M"/>
    <property type="match status" value="1"/>
</dbReference>
<dbReference type="SMART" id="SM00440">
    <property type="entry name" value="ZnF_C2C2"/>
    <property type="match status" value="1"/>
</dbReference>
<evidence type="ECO:0000313" key="21">
    <source>
        <dbReference type="Proteomes" id="UP000663873"/>
    </source>
</evidence>
<feature type="domain" description="TFIIS N-terminal" evidence="16">
    <location>
        <begin position="1"/>
        <end position="83"/>
    </location>
</feature>
<evidence type="ECO:0008006" key="22">
    <source>
        <dbReference type="Google" id="ProtNLM"/>
    </source>
</evidence>
<dbReference type="InterPro" id="IPR000744">
    <property type="entry name" value="NSF_attach"/>
</dbReference>
<feature type="domain" description="TFIIS central" evidence="17">
    <location>
        <begin position="150"/>
        <end position="265"/>
    </location>
</feature>
<dbReference type="InterPro" id="IPR017923">
    <property type="entry name" value="TFIIS_N"/>
</dbReference>
<dbReference type="InterPro" id="IPR036575">
    <property type="entry name" value="TFIIS_cen_dom_sf"/>
</dbReference>
<dbReference type="Pfam" id="PF08711">
    <property type="entry name" value="Med26"/>
    <property type="match status" value="1"/>
</dbReference>
<dbReference type="PANTHER" id="PTHR11477">
    <property type="entry name" value="TRANSCRIPTION FACTOR S-II ZINC FINGER DOMAIN-CONTAINING PROTEIN"/>
    <property type="match status" value="1"/>
</dbReference>
<evidence type="ECO:0000256" key="1">
    <source>
        <dbReference type="ARBA" id="ARBA00004123"/>
    </source>
</evidence>
<keyword evidence="6 11" id="KW-0863">Zinc-finger</keyword>
<dbReference type="Pfam" id="PF01096">
    <property type="entry name" value="Zn_ribbon_TFIIS"/>
    <property type="match status" value="1"/>
</dbReference>
<comment type="subcellular location">
    <subcellularLocation>
        <location evidence="1 12">Nucleus</location>
    </subcellularLocation>
</comment>
<evidence type="ECO:0000256" key="8">
    <source>
        <dbReference type="ARBA" id="ARBA00022927"/>
    </source>
</evidence>
<evidence type="ECO:0000256" key="11">
    <source>
        <dbReference type="PROSITE-ProRule" id="PRU00472"/>
    </source>
</evidence>
<evidence type="ECO:0000256" key="14">
    <source>
        <dbReference type="SAM" id="MobiDB-lite"/>
    </source>
</evidence>
<dbReference type="EMBL" id="CAJOBP010000507">
    <property type="protein sequence ID" value="CAF4187247.1"/>
    <property type="molecule type" value="Genomic_DNA"/>
</dbReference>
<dbReference type="GO" id="GO:0008270">
    <property type="term" value="F:zinc ion binding"/>
    <property type="evidence" value="ECO:0007669"/>
    <property type="project" value="UniProtKB-KW"/>
</dbReference>
<evidence type="ECO:0000259" key="16">
    <source>
        <dbReference type="PROSITE" id="PS51319"/>
    </source>
</evidence>
<dbReference type="GO" id="GO:0006886">
    <property type="term" value="P:intracellular protein transport"/>
    <property type="evidence" value="ECO:0007669"/>
    <property type="project" value="InterPro"/>
</dbReference>
<dbReference type="EMBL" id="CAJOBO010000288">
    <property type="protein sequence ID" value="CAF4184012.1"/>
    <property type="molecule type" value="Genomic_DNA"/>
</dbReference>
<evidence type="ECO:0000313" key="18">
    <source>
        <dbReference type="EMBL" id="CAF4184012.1"/>
    </source>
</evidence>
<dbReference type="InterPro" id="IPR006289">
    <property type="entry name" value="TFSII"/>
</dbReference>
<dbReference type="FunFam" id="2.20.25.10:FF:000001">
    <property type="entry name" value="Probable Transcription elongation factor S-II"/>
    <property type="match status" value="1"/>
</dbReference>
<sequence length="618" mass="69405">MSEEEIGKINRKLQKMIDKSEVDESMARDFLIRLQESRITLSILQKTGIGKTVNNLRRVIANDDLSTVAKSLLKNWKKLVPESSSVPVNKDDKQTIPTNNNNNNNNNSQHSQEINGSTGKNFESSKSIERQISQTSTSSYTSASQTHDEIRLKSRDLIASAFSISELPEGSADPVDLAGRVEDAIFKDIKDTGVKYRNRIRSRISNLKDLKNPNLRTNVLIGFITPERLATLTAEEMASDALKQERSKLNESAINEHQLAMDEGTGTDLIQCGKCKQNNCAYTEAQTRSADEPMTLFVFCKNCGHRWKNKFYFVFTVEQIETYLIMSGGTNSKSASQLMIDANKKAKSANGFFQRMLGAGNTASEDARALYVQAGNAGKAESNYPISVEAYKRALDLSVEEFEKAQMYEAIASSYKMFDLPQAVPALTSAAELHMSQGKWTMASQTLEKVAELYEQLNDLDNMMKCLKEAHRFLKQEGQKAAANRVQKKMAETLALQHEFMKAQQQYEEMGDKTKDDAMLKYGAKDFWLRATMCALCIDVENANTALARYVNDNPLFEERSLEVKLLRQLIAAVEEQNKESFLKHIDSSPLSTLRSDRVFRSLSEDIAKKITGDPDLK</sequence>
<dbReference type="SUPFAM" id="SSF46942">
    <property type="entry name" value="Elongation factor TFIIS domain 2"/>
    <property type="match status" value="1"/>
</dbReference>
<feature type="domain" description="TFIIS-type" evidence="15">
    <location>
        <begin position="268"/>
        <end position="308"/>
    </location>
</feature>
<dbReference type="Pfam" id="PF14938">
    <property type="entry name" value="SNAP"/>
    <property type="match status" value="1"/>
</dbReference>
<dbReference type="InterPro" id="IPR003618">
    <property type="entry name" value="TFIIS_cen_dom"/>
</dbReference>
<organism evidence="18 20">
    <name type="scientific">Rotaria socialis</name>
    <dbReference type="NCBI Taxonomy" id="392032"/>
    <lineage>
        <taxon>Eukaryota</taxon>
        <taxon>Metazoa</taxon>
        <taxon>Spiralia</taxon>
        <taxon>Gnathifera</taxon>
        <taxon>Rotifera</taxon>
        <taxon>Eurotatoria</taxon>
        <taxon>Bdelloidea</taxon>
        <taxon>Philodinida</taxon>
        <taxon>Philodinidae</taxon>
        <taxon>Rotaria</taxon>
    </lineage>
</organism>
<dbReference type="NCBIfam" id="TIGR01385">
    <property type="entry name" value="TFSII"/>
    <property type="match status" value="1"/>
</dbReference>
<protein>
    <recommendedName>
        <fullName evidence="22">Transcription elongation factor S-II</fullName>
    </recommendedName>
</protein>
<dbReference type="PROSITE" id="PS00466">
    <property type="entry name" value="ZF_TFIIS_1"/>
    <property type="match status" value="1"/>
</dbReference>
<dbReference type="Proteomes" id="UP000663873">
    <property type="component" value="Unassembled WGS sequence"/>
</dbReference>
<evidence type="ECO:0000313" key="19">
    <source>
        <dbReference type="EMBL" id="CAF4187247.1"/>
    </source>
</evidence>
<evidence type="ECO:0000256" key="6">
    <source>
        <dbReference type="ARBA" id="ARBA00022771"/>
    </source>
</evidence>
<feature type="compositionally biased region" description="Polar residues" evidence="14">
    <location>
        <begin position="108"/>
        <end position="125"/>
    </location>
</feature>
<evidence type="ECO:0000256" key="7">
    <source>
        <dbReference type="ARBA" id="ARBA00022833"/>
    </source>
</evidence>
<comment type="similarity">
    <text evidence="2">Belongs to the TFS-II family.</text>
</comment>
<evidence type="ECO:0000313" key="20">
    <source>
        <dbReference type="Proteomes" id="UP000663851"/>
    </source>
</evidence>
<dbReference type="PRINTS" id="PR00448">
    <property type="entry name" value="NSFATTACHMNT"/>
</dbReference>
<dbReference type="PROSITE" id="PS51133">
    <property type="entry name" value="ZF_TFIIS_2"/>
    <property type="match status" value="1"/>
</dbReference>
<dbReference type="SMART" id="SM00510">
    <property type="entry name" value="TFS2M"/>
    <property type="match status" value="1"/>
</dbReference>
<dbReference type="InterPro" id="IPR003617">
    <property type="entry name" value="TFIIS/CRSP70_N_sub"/>
</dbReference>
<keyword evidence="9 12" id="KW-0539">Nucleus</keyword>
<dbReference type="GO" id="GO:0005634">
    <property type="term" value="C:nucleus"/>
    <property type="evidence" value="ECO:0007669"/>
    <property type="project" value="UniProtKB-SubCell"/>
</dbReference>
<dbReference type="SMART" id="SM00509">
    <property type="entry name" value="TFS2N"/>
    <property type="match status" value="1"/>
</dbReference>
<evidence type="ECO:0000259" key="15">
    <source>
        <dbReference type="PROSITE" id="PS51133"/>
    </source>
</evidence>
<keyword evidence="5" id="KW-0479">Metal-binding</keyword>
<evidence type="ECO:0000256" key="3">
    <source>
        <dbReference type="ARBA" id="ARBA00010050"/>
    </source>
</evidence>
<accession>A0A820AX62</accession>
<evidence type="ECO:0000256" key="10">
    <source>
        <dbReference type="ARBA" id="ARBA00025408"/>
    </source>
</evidence>
<evidence type="ECO:0000256" key="9">
    <source>
        <dbReference type="ARBA" id="ARBA00023242"/>
    </source>
</evidence>
<evidence type="ECO:0000256" key="12">
    <source>
        <dbReference type="PROSITE-ProRule" id="PRU00649"/>
    </source>
</evidence>
<comment type="caution">
    <text evidence="18">The sequence shown here is derived from an EMBL/GenBank/DDBJ whole genome shotgun (WGS) entry which is preliminary data.</text>
</comment>
<dbReference type="InterPro" id="IPR035441">
    <property type="entry name" value="TFIIS/LEDGF_dom_sf"/>
</dbReference>
<dbReference type="PANTHER" id="PTHR11477:SF0">
    <property type="entry name" value="IP08861P-RELATED"/>
    <property type="match status" value="1"/>
</dbReference>
<dbReference type="Gene3D" id="2.20.25.10">
    <property type="match status" value="1"/>
</dbReference>
<dbReference type="PROSITE" id="PS51321">
    <property type="entry name" value="TFIIS_CENTRAL"/>
    <property type="match status" value="1"/>
</dbReference>
<evidence type="ECO:0000256" key="5">
    <source>
        <dbReference type="ARBA" id="ARBA00022723"/>
    </source>
</evidence>
<dbReference type="AlphaFoldDB" id="A0A820AX62"/>
<keyword evidence="8" id="KW-0653">Protein transport</keyword>
<dbReference type="SUPFAM" id="SSF48452">
    <property type="entry name" value="TPR-like"/>
    <property type="match status" value="1"/>
</dbReference>
<proteinExistence type="inferred from homology"/>
<dbReference type="GO" id="GO:0006368">
    <property type="term" value="P:transcription elongation by RNA polymerase II"/>
    <property type="evidence" value="ECO:0007669"/>
    <property type="project" value="InterPro"/>
</dbReference>
<dbReference type="GO" id="GO:0003676">
    <property type="term" value="F:nucleic acid binding"/>
    <property type="evidence" value="ECO:0007669"/>
    <property type="project" value="InterPro"/>
</dbReference>
<comment type="similarity">
    <text evidence="3">Belongs to the SNAP family.</text>
</comment>
<feature type="region of interest" description="Disordered" evidence="14">
    <location>
        <begin position="83"/>
        <end position="147"/>
    </location>
</feature>
<reference evidence="18" key="1">
    <citation type="submission" date="2021-02" db="EMBL/GenBank/DDBJ databases">
        <authorList>
            <person name="Nowell W R."/>
        </authorList>
    </citation>
    <scope>NUCLEOTIDE SEQUENCE</scope>
</reference>
<dbReference type="InterPro" id="IPR001222">
    <property type="entry name" value="Znf_TFIIS"/>
</dbReference>
<keyword evidence="21" id="KW-1185">Reference proteome</keyword>
<dbReference type="SUPFAM" id="SSF57783">
    <property type="entry name" value="Zinc beta-ribbon"/>
    <property type="match status" value="1"/>
</dbReference>
<dbReference type="PROSITE" id="PS51319">
    <property type="entry name" value="TFIIS_N"/>
    <property type="match status" value="1"/>
</dbReference>
<feature type="coiled-coil region" evidence="13">
    <location>
        <begin position="443"/>
        <end position="477"/>
    </location>
</feature>
<comment type="function">
    <text evidence="10">Necessary for efficient RNA polymerase II transcription elongation past template-encoded arresting sites. The arresting sites in DNA have the property of trapping a certain fraction of elongating RNA polymerases that pass through, resulting in locked ternary complexes. Cleavage of the nascent transcript by S-II allows the resumption of elongation from the new 3'-terminus.</text>
</comment>
<dbReference type="CDD" id="cd13749">
    <property type="entry name" value="Zn-ribbon_TFIIS"/>
    <property type="match status" value="1"/>
</dbReference>
<dbReference type="CDD" id="cd00183">
    <property type="entry name" value="TFIIS_I"/>
    <property type="match status" value="1"/>
</dbReference>
<name>A0A820AX62_9BILA</name>
<evidence type="ECO:0000259" key="17">
    <source>
        <dbReference type="PROSITE" id="PS51321"/>
    </source>
</evidence>
<gene>
    <name evidence="18" type="ORF">HFQ381_LOCUS6414</name>
    <name evidence="19" type="ORF">UJA718_LOCUS5694</name>
</gene>
<keyword evidence="13" id="KW-0175">Coiled coil</keyword>
<feature type="compositionally biased region" description="Low complexity" evidence="14">
    <location>
        <begin position="133"/>
        <end position="145"/>
    </location>
</feature>
<keyword evidence="7" id="KW-0862">Zinc</keyword>
<evidence type="ECO:0000256" key="4">
    <source>
        <dbReference type="ARBA" id="ARBA00022448"/>
    </source>
</evidence>
<evidence type="ECO:0000256" key="13">
    <source>
        <dbReference type="SAM" id="Coils"/>
    </source>
</evidence>
<dbReference type="Gene3D" id="1.25.40.10">
    <property type="entry name" value="Tetratricopeptide repeat domain"/>
    <property type="match status" value="1"/>
</dbReference>